<dbReference type="Proteomes" id="UP000266188">
    <property type="component" value="Unassembled WGS sequence"/>
</dbReference>
<proteinExistence type="predicted"/>
<keyword evidence="2" id="KW-1185">Reference proteome</keyword>
<name>A0A3A2ZFB2_9EURO</name>
<evidence type="ECO:0000313" key="2">
    <source>
        <dbReference type="Proteomes" id="UP000266188"/>
    </source>
</evidence>
<dbReference type="OrthoDB" id="4463008at2759"/>
<gene>
    <name evidence="1" type="ORF">PHISCL_09658</name>
</gene>
<dbReference type="AlphaFoldDB" id="A0A3A2ZFB2"/>
<comment type="caution">
    <text evidence="1">The sequence shown here is derived from an EMBL/GenBank/DDBJ whole genome shotgun (WGS) entry which is preliminary data.</text>
</comment>
<protein>
    <submittedName>
        <fullName evidence="1">Uncharacterized protein</fullName>
    </submittedName>
</protein>
<dbReference type="EMBL" id="MVGC01000648">
    <property type="protein sequence ID" value="RJE18004.1"/>
    <property type="molecule type" value="Genomic_DNA"/>
</dbReference>
<dbReference type="STRING" id="2070753.A0A3A2ZFB2"/>
<accession>A0A3A2ZFB2</accession>
<evidence type="ECO:0000313" key="1">
    <source>
        <dbReference type="EMBL" id="RJE18004.1"/>
    </source>
</evidence>
<sequence>MALVVLSHTDIRVADPTLSLKQALVDFEGILTEEQKRQCQASTTKPDIASVIAFVAEIDANNNSTTKRCVAPRLCTFLQAIQQFSGVVDTFVNSNPTVAALV</sequence>
<reference evidence="2" key="1">
    <citation type="submission" date="2017-02" db="EMBL/GenBank/DDBJ databases">
        <authorList>
            <person name="Tafer H."/>
            <person name="Lopandic K."/>
        </authorList>
    </citation>
    <scope>NUCLEOTIDE SEQUENCE [LARGE SCALE GENOMIC DNA]</scope>
    <source>
        <strain evidence="2">CBS 366.77</strain>
    </source>
</reference>
<organism evidence="1 2">
    <name type="scientific">Aspergillus sclerotialis</name>
    <dbReference type="NCBI Taxonomy" id="2070753"/>
    <lineage>
        <taxon>Eukaryota</taxon>
        <taxon>Fungi</taxon>
        <taxon>Dikarya</taxon>
        <taxon>Ascomycota</taxon>
        <taxon>Pezizomycotina</taxon>
        <taxon>Eurotiomycetes</taxon>
        <taxon>Eurotiomycetidae</taxon>
        <taxon>Eurotiales</taxon>
        <taxon>Aspergillaceae</taxon>
        <taxon>Aspergillus</taxon>
        <taxon>Aspergillus subgen. Polypaecilum</taxon>
    </lineage>
</organism>